<dbReference type="AlphaFoldDB" id="A0A0V8J9K0"/>
<name>A0A0V8J9K0_9BACL</name>
<dbReference type="Pfam" id="PF12787">
    <property type="entry name" value="EcsC"/>
    <property type="match status" value="1"/>
</dbReference>
<sequence>MSLTPREEKVFNSILQWESSYFEYEPSDFEATYERWVKQQLNQLNPALIEKMNNGIDSALFHVHALIQNSRHQMDVRERLLSEARIFHPEAEEIEDLKVCSVDQLTYIAQQQIARSRMLSLAQGGLSGTGGLLLLGIDIPAMIALQVRSIQYIAMNYGYDIQKPYEMMMSLKVFHASTLPKRYQHESWDELMEEISNGETDSFFYVGDESVADISWLSMPLRQGIKGLIITMLKKKVVQGIPLLGVLFGAGMNYQKSREVTEFAHKFYQKRFLMDKQL</sequence>
<dbReference type="PANTHER" id="PTHR41260:SF1">
    <property type="entry name" value="PROTEIN ECSC"/>
    <property type="match status" value="1"/>
</dbReference>
<evidence type="ECO:0000313" key="1">
    <source>
        <dbReference type="EMBL" id="KSU83653.1"/>
    </source>
</evidence>
<dbReference type="InterPro" id="IPR024787">
    <property type="entry name" value="EcsC"/>
</dbReference>
<dbReference type="OrthoDB" id="2040879at2"/>
<gene>
    <name evidence="1" type="ORF">AS030_14000</name>
</gene>
<keyword evidence="2" id="KW-1185">Reference proteome</keyword>
<dbReference type="EMBL" id="LNQN01000002">
    <property type="protein sequence ID" value="KSU83653.1"/>
    <property type="molecule type" value="Genomic_DNA"/>
</dbReference>
<proteinExistence type="predicted"/>
<accession>A0A0V8J9K0</accession>
<reference evidence="1 2" key="1">
    <citation type="journal article" date="2014" name="Antonie Van Leeuwenhoek">
        <title>Fictibacillus enclensis sp. nov., isolated from marine sediment.</title>
        <authorList>
            <person name="Dastager S.G."/>
            <person name="Mawlankar R."/>
            <person name="Srinivasan K."/>
            <person name="Tang S.K."/>
            <person name="Lee J.C."/>
            <person name="Ramana V.V."/>
            <person name="Shouche Y.S."/>
        </authorList>
    </citation>
    <scope>NUCLEOTIDE SEQUENCE [LARGE SCALE GENOMIC DNA]</scope>
    <source>
        <strain evidence="1 2">NIO-1003</strain>
    </source>
</reference>
<dbReference type="Proteomes" id="UP000054099">
    <property type="component" value="Unassembled WGS sequence"/>
</dbReference>
<evidence type="ECO:0000313" key="2">
    <source>
        <dbReference type="Proteomes" id="UP000054099"/>
    </source>
</evidence>
<organism evidence="1 2">
    <name type="scientific">Fictibacillus enclensis</name>
    <dbReference type="NCBI Taxonomy" id="1017270"/>
    <lineage>
        <taxon>Bacteria</taxon>
        <taxon>Bacillati</taxon>
        <taxon>Bacillota</taxon>
        <taxon>Bacilli</taxon>
        <taxon>Bacillales</taxon>
        <taxon>Fictibacillaceae</taxon>
        <taxon>Fictibacillus</taxon>
    </lineage>
</organism>
<dbReference type="PANTHER" id="PTHR41260">
    <property type="entry name" value="PROTEIN ECSC"/>
    <property type="match status" value="1"/>
</dbReference>
<protein>
    <submittedName>
        <fullName evidence="1">ABC transporter substrate-binding protein</fullName>
    </submittedName>
</protein>
<dbReference type="RefSeq" id="WP_061972491.1">
    <property type="nucleotide sequence ID" value="NZ_FMAV01000002.1"/>
</dbReference>
<comment type="caution">
    <text evidence="1">The sequence shown here is derived from an EMBL/GenBank/DDBJ whole genome shotgun (WGS) entry which is preliminary data.</text>
</comment>